<accession>A0ACC0A7Y7</accession>
<protein>
    <submittedName>
        <fullName evidence="1">Uncharacterized protein</fullName>
    </submittedName>
</protein>
<comment type="caution">
    <text evidence="1">The sequence shown here is derived from an EMBL/GenBank/DDBJ whole genome shotgun (WGS) entry which is preliminary data.</text>
</comment>
<dbReference type="Proteomes" id="UP001060085">
    <property type="component" value="Linkage Group LG06"/>
</dbReference>
<organism evidence="1 2">
    <name type="scientific">Catharanthus roseus</name>
    <name type="common">Madagascar periwinkle</name>
    <name type="synonym">Vinca rosea</name>
    <dbReference type="NCBI Taxonomy" id="4058"/>
    <lineage>
        <taxon>Eukaryota</taxon>
        <taxon>Viridiplantae</taxon>
        <taxon>Streptophyta</taxon>
        <taxon>Embryophyta</taxon>
        <taxon>Tracheophyta</taxon>
        <taxon>Spermatophyta</taxon>
        <taxon>Magnoliopsida</taxon>
        <taxon>eudicotyledons</taxon>
        <taxon>Gunneridae</taxon>
        <taxon>Pentapetalae</taxon>
        <taxon>asterids</taxon>
        <taxon>lamiids</taxon>
        <taxon>Gentianales</taxon>
        <taxon>Apocynaceae</taxon>
        <taxon>Rauvolfioideae</taxon>
        <taxon>Vinceae</taxon>
        <taxon>Catharanthinae</taxon>
        <taxon>Catharanthus</taxon>
    </lineage>
</organism>
<name>A0ACC0A7Y7_CATRO</name>
<keyword evidence="2" id="KW-1185">Reference proteome</keyword>
<sequence length="440" mass="50253">MENSREDCVLSCDTIDLESCVTLKSAGVDEDDLMLLESVTEEVPYAFQFYNDYTFKLGFSIRKGRKRYRAGSGIIYMRQVNCHKEGKTSVKGSLESVILKLISLCPVNHRHLMRSQRAVTKNHVGYFQELKDGRVYITASLRVLKKQIEGSPFIGFTSRDAYNSLQLVKSNNLDEATGIWKISVATKDKYILERWTKNIALSWGNSGVGDTEKVNNKGNVVSRVWRMEMLRKFSYLIFASELNVNARECVEEGFKMMRHRIVVEVGPYRVDDLGNKGSSIIKDPTGSRAKRERNCNQVKGKRKNALMRASRNKMVIQLSMNNEALEKVVNFCIFQYLPNFITQSASYIICNTSHSKKSAYFITMSHVLLSLVCFHVPHTKDSTIYVVFTVLPWNHADLYLVLHHINIILAINTTHIASVKLTVESICKVCDAHFIIQWFT</sequence>
<evidence type="ECO:0000313" key="2">
    <source>
        <dbReference type="Proteomes" id="UP001060085"/>
    </source>
</evidence>
<dbReference type="EMBL" id="CM044706">
    <property type="protein sequence ID" value="KAI5656505.1"/>
    <property type="molecule type" value="Genomic_DNA"/>
</dbReference>
<reference evidence="2" key="1">
    <citation type="journal article" date="2023" name="Nat. Plants">
        <title>Single-cell RNA sequencing provides a high-resolution roadmap for understanding the multicellular compartmentation of specialized metabolism.</title>
        <authorList>
            <person name="Sun S."/>
            <person name="Shen X."/>
            <person name="Li Y."/>
            <person name="Li Y."/>
            <person name="Wang S."/>
            <person name="Li R."/>
            <person name="Zhang H."/>
            <person name="Shen G."/>
            <person name="Guo B."/>
            <person name="Wei J."/>
            <person name="Xu J."/>
            <person name="St-Pierre B."/>
            <person name="Chen S."/>
            <person name="Sun C."/>
        </authorList>
    </citation>
    <scope>NUCLEOTIDE SEQUENCE [LARGE SCALE GENOMIC DNA]</scope>
</reference>
<evidence type="ECO:0000313" key="1">
    <source>
        <dbReference type="EMBL" id="KAI5656505.1"/>
    </source>
</evidence>
<proteinExistence type="predicted"/>
<gene>
    <name evidence="1" type="ORF">M9H77_25298</name>
</gene>